<reference evidence="2 3" key="1">
    <citation type="submission" date="2024-02" db="EMBL/GenBank/DDBJ databases">
        <authorList>
            <person name="Daric V."/>
            <person name="Darras S."/>
        </authorList>
    </citation>
    <scope>NUCLEOTIDE SEQUENCE [LARGE SCALE GENOMIC DNA]</scope>
</reference>
<organism evidence="2 3">
    <name type="scientific">Clavelina lepadiformis</name>
    <name type="common">Light-bulb sea squirt</name>
    <name type="synonym">Ascidia lepadiformis</name>
    <dbReference type="NCBI Taxonomy" id="159417"/>
    <lineage>
        <taxon>Eukaryota</taxon>
        <taxon>Metazoa</taxon>
        <taxon>Chordata</taxon>
        <taxon>Tunicata</taxon>
        <taxon>Ascidiacea</taxon>
        <taxon>Aplousobranchia</taxon>
        <taxon>Clavelinidae</taxon>
        <taxon>Clavelina</taxon>
    </lineage>
</organism>
<dbReference type="EMBL" id="CAWYQH010000098">
    <property type="protein sequence ID" value="CAK8684956.1"/>
    <property type="molecule type" value="Genomic_DNA"/>
</dbReference>
<keyword evidence="3" id="KW-1185">Reference proteome</keyword>
<keyword evidence="1" id="KW-0732">Signal</keyword>
<dbReference type="Proteomes" id="UP001642483">
    <property type="component" value="Unassembled WGS sequence"/>
</dbReference>
<evidence type="ECO:0000313" key="2">
    <source>
        <dbReference type="EMBL" id="CAK8684956.1"/>
    </source>
</evidence>
<sequence length="154" mass="16971">MKYIRLFFCIAIVLATLVRTALTQEDGEAEDNSNSTVVACYSCNSTEICDSEQNEENGTTVECDGQHCWTWKYDEDGIVTYARGCGDVCTEDSKELDCMTSNNKTECTKCCSDGLCNSDLLNHAALARINPLVFLSGLGSVFACIFVIDNIHNY</sequence>
<feature type="signal peptide" evidence="1">
    <location>
        <begin position="1"/>
        <end position="23"/>
    </location>
</feature>
<protein>
    <submittedName>
        <fullName evidence="2">Uncharacterized protein</fullName>
    </submittedName>
</protein>
<name>A0ABP0FZC8_CLALP</name>
<evidence type="ECO:0000256" key="1">
    <source>
        <dbReference type="SAM" id="SignalP"/>
    </source>
</evidence>
<dbReference type="CDD" id="cd00117">
    <property type="entry name" value="TFP"/>
    <property type="match status" value="1"/>
</dbReference>
<accession>A0ABP0FZC8</accession>
<proteinExistence type="predicted"/>
<feature type="chain" id="PRO_5045472271" evidence="1">
    <location>
        <begin position="24"/>
        <end position="154"/>
    </location>
</feature>
<gene>
    <name evidence="2" type="ORF">CVLEPA_LOCUS16124</name>
</gene>
<evidence type="ECO:0000313" key="3">
    <source>
        <dbReference type="Proteomes" id="UP001642483"/>
    </source>
</evidence>
<comment type="caution">
    <text evidence="2">The sequence shown here is derived from an EMBL/GenBank/DDBJ whole genome shotgun (WGS) entry which is preliminary data.</text>
</comment>